<dbReference type="AlphaFoldDB" id="A0A516V5J4"/>
<organism evidence="1 2">
    <name type="scientific">Pseudoluteimonas lycopersici</name>
    <dbReference type="NCBI Taxonomy" id="1324796"/>
    <lineage>
        <taxon>Bacteria</taxon>
        <taxon>Pseudomonadati</taxon>
        <taxon>Pseudomonadota</taxon>
        <taxon>Gammaproteobacteria</taxon>
        <taxon>Lysobacterales</taxon>
        <taxon>Lysobacteraceae</taxon>
        <taxon>Pseudoluteimonas</taxon>
    </lineage>
</organism>
<dbReference type="EMBL" id="CP041742">
    <property type="protein sequence ID" value="QDQ73788.1"/>
    <property type="molecule type" value="Genomic_DNA"/>
</dbReference>
<evidence type="ECO:0000313" key="2">
    <source>
        <dbReference type="Proteomes" id="UP000315891"/>
    </source>
</evidence>
<accession>A0A516V5J4</accession>
<protein>
    <submittedName>
        <fullName evidence="1">Uncharacterized protein</fullName>
    </submittedName>
</protein>
<dbReference type="OrthoDB" id="5976089at2"/>
<reference evidence="1 2" key="1">
    <citation type="submission" date="2019-07" db="EMBL/GenBank/DDBJ databases">
        <title>Lysobacter weifangensis sp. nov., isolated from bensulfuron-methyl contaminated farmland soil.</title>
        <authorList>
            <person name="Zhao H."/>
        </authorList>
    </citation>
    <scope>NUCLEOTIDE SEQUENCE [LARGE SCALE GENOMIC DNA]</scope>
    <source>
        <strain evidence="1 2">CC-Bw-6</strain>
    </source>
</reference>
<evidence type="ECO:0000313" key="1">
    <source>
        <dbReference type="EMBL" id="QDQ73788.1"/>
    </source>
</evidence>
<proteinExistence type="predicted"/>
<dbReference type="RefSeq" id="WP_143879300.1">
    <property type="nucleotide sequence ID" value="NZ_BAABLZ010000001.1"/>
</dbReference>
<dbReference type="Proteomes" id="UP000315891">
    <property type="component" value="Chromosome"/>
</dbReference>
<gene>
    <name evidence="1" type="ORF">FNZ56_07830</name>
</gene>
<name>A0A516V5J4_9GAMM</name>
<sequence length="71" mass="8044">MYTQDNPYYPAHDFPRNWSADELADAVPLRLSERISLGLVRFDAMPPPANAARRSKSYLPVAAMSPLLRVR</sequence>
<keyword evidence="2" id="KW-1185">Reference proteome</keyword>